<comment type="caution">
    <text evidence="1">The sequence shown here is derived from an EMBL/GenBank/DDBJ whole genome shotgun (WGS) entry which is preliminary data.</text>
</comment>
<sequence>MSLTRYLELRSLVDVLYDVQDVRMRTANRLRVMPKE</sequence>
<evidence type="ECO:0000313" key="1">
    <source>
        <dbReference type="EMBL" id="GAG99938.1"/>
    </source>
</evidence>
<organism evidence="1">
    <name type="scientific">marine sediment metagenome</name>
    <dbReference type="NCBI Taxonomy" id="412755"/>
    <lineage>
        <taxon>unclassified sequences</taxon>
        <taxon>metagenomes</taxon>
        <taxon>ecological metagenomes</taxon>
    </lineage>
</organism>
<name>X1CV15_9ZZZZ</name>
<accession>X1CV15</accession>
<protein>
    <submittedName>
        <fullName evidence="1">Uncharacterized protein</fullName>
    </submittedName>
</protein>
<dbReference type="AlphaFoldDB" id="X1CV15"/>
<dbReference type="EMBL" id="BART01020088">
    <property type="protein sequence ID" value="GAG99938.1"/>
    <property type="molecule type" value="Genomic_DNA"/>
</dbReference>
<proteinExistence type="predicted"/>
<reference evidence="1" key="1">
    <citation type="journal article" date="2014" name="Front. Microbiol.">
        <title>High frequency of phylogenetically diverse reductive dehalogenase-homologous genes in deep subseafloor sedimentary metagenomes.</title>
        <authorList>
            <person name="Kawai M."/>
            <person name="Futagami T."/>
            <person name="Toyoda A."/>
            <person name="Takaki Y."/>
            <person name="Nishi S."/>
            <person name="Hori S."/>
            <person name="Arai W."/>
            <person name="Tsubouchi T."/>
            <person name="Morono Y."/>
            <person name="Uchiyama I."/>
            <person name="Ito T."/>
            <person name="Fujiyama A."/>
            <person name="Inagaki F."/>
            <person name="Takami H."/>
        </authorList>
    </citation>
    <scope>NUCLEOTIDE SEQUENCE</scope>
    <source>
        <strain evidence="1">Expedition CK06-06</strain>
    </source>
</reference>
<feature type="non-terminal residue" evidence="1">
    <location>
        <position position="36"/>
    </location>
</feature>
<gene>
    <name evidence="1" type="ORF">S01H4_37400</name>
</gene>